<evidence type="ECO:0000313" key="2">
    <source>
        <dbReference type="EMBL" id="MBB6633967.1"/>
    </source>
</evidence>
<protein>
    <submittedName>
        <fullName evidence="2">Uncharacterized protein</fullName>
    </submittedName>
</protein>
<sequence length="58" mass="6401">MRQSAKEAKLQRSMREGEPIDRREALAIQTGTEFAGELGEDARSGAGYGRRHPPMSRG</sequence>
<evidence type="ECO:0000313" key="3">
    <source>
        <dbReference type="Proteomes" id="UP000535838"/>
    </source>
</evidence>
<dbReference type="Proteomes" id="UP000535838">
    <property type="component" value="Unassembled WGS sequence"/>
</dbReference>
<dbReference type="AlphaFoldDB" id="A0A841SWG0"/>
<feature type="compositionally biased region" description="Basic residues" evidence="1">
    <location>
        <begin position="49"/>
        <end position="58"/>
    </location>
</feature>
<name>A0A841SWG0_9BACL</name>
<comment type="caution">
    <text evidence="2">The sequence shown here is derived from an EMBL/GenBank/DDBJ whole genome shotgun (WGS) entry which is preliminary data.</text>
</comment>
<dbReference type="EMBL" id="JACJVQ010000005">
    <property type="protein sequence ID" value="MBB6633967.1"/>
    <property type="molecule type" value="Genomic_DNA"/>
</dbReference>
<feature type="compositionally biased region" description="Basic and acidic residues" evidence="1">
    <location>
        <begin position="1"/>
        <end position="25"/>
    </location>
</feature>
<reference evidence="2 3" key="1">
    <citation type="submission" date="2020-08" db="EMBL/GenBank/DDBJ databases">
        <title>Cohnella phylogeny.</title>
        <authorList>
            <person name="Dunlap C."/>
        </authorList>
    </citation>
    <scope>NUCLEOTIDE SEQUENCE [LARGE SCALE GENOMIC DNA]</scope>
    <source>
        <strain evidence="2 3">DSM 25241</strain>
    </source>
</reference>
<feature type="region of interest" description="Disordered" evidence="1">
    <location>
        <begin position="1"/>
        <end position="58"/>
    </location>
</feature>
<keyword evidence="3" id="KW-1185">Reference proteome</keyword>
<gene>
    <name evidence="2" type="ORF">H7B67_07585</name>
</gene>
<proteinExistence type="predicted"/>
<evidence type="ECO:0000256" key="1">
    <source>
        <dbReference type="SAM" id="MobiDB-lite"/>
    </source>
</evidence>
<dbReference type="RefSeq" id="WP_185119171.1">
    <property type="nucleotide sequence ID" value="NZ_JACJVQ010000005.1"/>
</dbReference>
<accession>A0A841SWG0</accession>
<organism evidence="2 3">
    <name type="scientific">Cohnella thailandensis</name>
    <dbReference type="NCBI Taxonomy" id="557557"/>
    <lineage>
        <taxon>Bacteria</taxon>
        <taxon>Bacillati</taxon>
        <taxon>Bacillota</taxon>
        <taxon>Bacilli</taxon>
        <taxon>Bacillales</taxon>
        <taxon>Paenibacillaceae</taxon>
        <taxon>Cohnella</taxon>
    </lineage>
</organism>